<evidence type="ECO:0000313" key="1">
    <source>
        <dbReference type="EMBL" id="RRT42082.1"/>
    </source>
</evidence>
<organism evidence="1 2">
    <name type="scientific">Ensete ventricosum</name>
    <name type="common">Abyssinian banana</name>
    <name type="synonym">Musa ensete</name>
    <dbReference type="NCBI Taxonomy" id="4639"/>
    <lineage>
        <taxon>Eukaryota</taxon>
        <taxon>Viridiplantae</taxon>
        <taxon>Streptophyta</taxon>
        <taxon>Embryophyta</taxon>
        <taxon>Tracheophyta</taxon>
        <taxon>Spermatophyta</taxon>
        <taxon>Magnoliopsida</taxon>
        <taxon>Liliopsida</taxon>
        <taxon>Zingiberales</taxon>
        <taxon>Musaceae</taxon>
        <taxon>Ensete</taxon>
    </lineage>
</organism>
<gene>
    <name evidence="1" type="ORF">B296_00057364</name>
</gene>
<protein>
    <submittedName>
        <fullName evidence="1">Uncharacterized protein</fullName>
    </submittedName>
</protein>
<name>A0A426XRM9_ENSVE</name>
<dbReference type="EMBL" id="AMZH03018086">
    <property type="protein sequence ID" value="RRT42082.1"/>
    <property type="molecule type" value="Genomic_DNA"/>
</dbReference>
<dbReference type="AlphaFoldDB" id="A0A426XRM9"/>
<evidence type="ECO:0000313" key="2">
    <source>
        <dbReference type="Proteomes" id="UP000287651"/>
    </source>
</evidence>
<accession>A0A426XRM9</accession>
<sequence length="74" mass="8279">MPVTRVRDCSECLPYTWNRARSGSHTFQPMVGHLPRHQKGWVHPLVTRIGRAPVADGPLQVAMWRATSSGCLGR</sequence>
<reference evidence="1 2" key="1">
    <citation type="journal article" date="2014" name="Agronomy (Basel)">
        <title>A Draft Genome Sequence for Ensete ventricosum, the Drought-Tolerant Tree Against Hunger.</title>
        <authorList>
            <person name="Harrison J."/>
            <person name="Moore K.A."/>
            <person name="Paszkiewicz K."/>
            <person name="Jones T."/>
            <person name="Grant M."/>
            <person name="Ambacheew D."/>
            <person name="Muzemil S."/>
            <person name="Studholme D.J."/>
        </authorList>
    </citation>
    <scope>NUCLEOTIDE SEQUENCE [LARGE SCALE GENOMIC DNA]</scope>
</reference>
<proteinExistence type="predicted"/>
<comment type="caution">
    <text evidence="1">The sequence shown here is derived from an EMBL/GenBank/DDBJ whole genome shotgun (WGS) entry which is preliminary data.</text>
</comment>
<dbReference type="Proteomes" id="UP000287651">
    <property type="component" value="Unassembled WGS sequence"/>
</dbReference>